<accession>A0ACB7HT92</accession>
<dbReference type="Proteomes" id="UP000091857">
    <property type="component" value="Chromosome 4"/>
</dbReference>
<proteinExistence type="predicted"/>
<name>A0ACB7HT92_MANES</name>
<reference evidence="2" key="1">
    <citation type="journal article" date="2016" name="Nat. Biotechnol.">
        <title>Sequencing wild and cultivated cassava and related species reveals extensive interspecific hybridization and genetic diversity.</title>
        <authorList>
            <person name="Bredeson J.V."/>
            <person name="Lyons J.B."/>
            <person name="Prochnik S.E."/>
            <person name="Wu G.A."/>
            <person name="Ha C.M."/>
            <person name="Edsinger-Gonzales E."/>
            <person name="Grimwood J."/>
            <person name="Schmutz J."/>
            <person name="Rabbi I.Y."/>
            <person name="Egesi C."/>
            <person name="Nauluvula P."/>
            <person name="Lebot V."/>
            <person name="Ndunguru J."/>
            <person name="Mkamilo G."/>
            <person name="Bart R.S."/>
            <person name="Setter T.L."/>
            <person name="Gleadow R.M."/>
            <person name="Kulakow P."/>
            <person name="Ferguson M.E."/>
            <person name="Rounsley S."/>
            <person name="Rokhsar D.S."/>
        </authorList>
    </citation>
    <scope>NUCLEOTIDE SEQUENCE [LARGE SCALE GENOMIC DNA]</scope>
    <source>
        <strain evidence="2">cv. AM560-2</strain>
    </source>
</reference>
<evidence type="ECO:0000313" key="1">
    <source>
        <dbReference type="EMBL" id="KAG8656027.1"/>
    </source>
</evidence>
<sequence>MEKNGACSSSAKDNQDCPQQSPWLQLTLSESNRRIKTMMTLLEEDDRASDRDEIYCQRRVKLFQMLEEFNNSYSSLAEKYDQLRSESRHQTNPGSLPSSCSNANAKTKHLQSSTGSIPFACSNTNEKARHVRSSAGFVSSACSNINEQTRYIRTSTNSELELFDSYLDSILADPGADCDDTGFNFEHLNKLVEELMSTEPHTQSMKMKKKLDIGENNYYEDTIDLRDKKGINVTTDNSNLFQDQATVTCLPENSYEQVIGWSELQFQVTKLVEENLKQQVELARRNIQKRVVINRLRSQLEHLKGENRALQSCISCLKGEEKPSQFQTPKLRKIFSSRFF</sequence>
<dbReference type="EMBL" id="CM004390">
    <property type="protein sequence ID" value="KAG8656027.1"/>
    <property type="molecule type" value="Genomic_DNA"/>
</dbReference>
<keyword evidence="2" id="KW-1185">Reference proteome</keyword>
<organism evidence="1 2">
    <name type="scientific">Manihot esculenta</name>
    <name type="common">Cassava</name>
    <name type="synonym">Jatropha manihot</name>
    <dbReference type="NCBI Taxonomy" id="3983"/>
    <lineage>
        <taxon>Eukaryota</taxon>
        <taxon>Viridiplantae</taxon>
        <taxon>Streptophyta</taxon>
        <taxon>Embryophyta</taxon>
        <taxon>Tracheophyta</taxon>
        <taxon>Spermatophyta</taxon>
        <taxon>Magnoliopsida</taxon>
        <taxon>eudicotyledons</taxon>
        <taxon>Gunneridae</taxon>
        <taxon>Pentapetalae</taxon>
        <taxon>rosids</taxon>
        <taxon>fabids</taxon>
        <taxon>Malpighiales</taxon>
        <taxon>Euphorbiaceae</taxon>
        <taxon>Crotonoideae</taxon>
        <taxon>Manihoteae</taxon>
        <taxon>Manihot</taxon>
    </lineage>
</organism>
<protein>
    <submittedName>
        <fullName evidence="1">Uncharacterized protein</fullName>
    </submittedName>
</protein>
<gene>
    <name evidence="1" type="ORF">MANES_04G092100v8</name>
</gene>
<evidence type="ECO:0000313" key="2">
    <source>
        <dbReference type="Proteomes" id="UP000091857"/>
    </source>
</evidence>
<comment type="caution">
    <text evidence="1">The sequence shown here is derived from an EMBL/GenBank/DDBJ whole genome shotgun (WGS) entry which is preliminary data.</text>
</comment>